<evidence type="ECO:0000256" key="4">
    <source>
        <dbReference type="ARBA" id="ARBA00022825"/>
    </source>
</evidence>
<evidence type="ECO:0000256" key="5">
    <source>
        <dbReference type="PROSITE-ProRule" id="PRU01240"/>
    </source>
</evidence>
<keyword evidence="4 5" id="KW-0720">Serine protease</keyword>
<keyword evidence="8" id="KW-0614">Plasmid</keyword>
<feature type="region of interest" description="Disordered" evidence="6">
    <location>
        <begin position="684"/>
        <end position="709"/>
    </location>
</feature>
<dbReference type="PANTHER" id="PTHR43806">
    <property type="entry name" value="PEPTIDASE S8"/>
    <property type="match status" value="1"/>
</dbReference>
<keyword evidence="2 5" id="KW-0645">Protease</keyword>
<dbReference type="InterPro" id="IPR034074">
    <property type="entry name" value="Y4bN_pept_dom"/>
</dbReference>
<dbReference type="Gene3D" id="3.40.50.200">
    <property type="entry name" value="Peptidase S8/S53 domain"/>
    <property type="match status" value="1"/>
</dbReference>
<sequence>MAGAYPHLSFSKETPLTPRRSRPGFGTKVQRGNPVEHVKNLKKQVETFRKVISDQVGGSTSRNLIQIKLNERMSFEEITKHGISIVSQEDQTVYIAFADEKQLQQFNERLSLLVDGEYVTYANLLFAIDKIDAWGYEDRKSWALQQFGFPDEDTFRLDVELWPLGSTGSIARNALVSDFLNWLSSEDIQHLDKVNRDSLVMFRVTVNLNQAQYLLQHRDVRQVDLPPKTGVDFAQLNLDVNILPPTLNTVAESASKICVLDSGINANHILLQGAVGDAQSFVDREDEFDYVGHGTAVAGVALFGDLEARIDGNDWTRDLWLLSGKVLATGSNGQTEFDTKTIESTLSEAISYFYREYGCRIYNLSLGNENAPYLHNHVSGIAVTLDELARELDILIVVSAGNYSGSERISNWRDDYPHFLLSDDAALIDPAPAVNVLTVGAMAKHTSTYTERYYQRQGEINELHVANEGQVSPFSRSSQSDKSVLKPDFLAHGGNFAIPARLEGKSWKQVFKHLGVVTLNHNPQGNTLLSEYSGTSFSAPYITNLAGRLLNSYPDSSANLLRALLANHARITPELGATFSDKKDVRRVAGYGVIDEDSLFRSSEEHVVLISEEQIENDTHQFFELPIPEDYFRKGKATRTITVSLAYSPSVRTTRLEYIATKIKYHLVHGDSLEAVSKSFNNENKKTTQSIPECDGTKRDLTQDDRSRGTLQSSTWTYSQFNKPRKLFLVVTRQDTPWASNQVKEKEDYALAISITDRENEEARLYQQVSEKLQARERLRARAKLA</sequence>
<evidence type="ECO:0000313" key="8">
    <source>
        <dbReference type="EMBL" id="WAT93727.1"/>
    </source>
</evidence>
<dbReference type="SUPFAM" id="SSF52743">
    <property type="entry name" value="Subtilisin-like"/>
    <property type="match status" value="1"/>
</dbReference>
<dbReference type="PROSITE" id="PS00136">
    <property type="entry name" value="SUBTILASE_ASP"/>
    <property type="match status" value="1"/>
</dbReference>
<dbReference type="AlphaFoldDB" id="A0AA47JMS6"/>
<feature type="active site" description="Charge relay system" evidence="5">
    <location>
        <position position="293"/>
    </location>
</feature>
<evidence type="ECO:0000256" key="6">
    <source>
        <dbReference type="SAM" id="MobiDB-lite"/>
    </source>
</evidence>
<dbReference type="InterPro" id="IPR000209">
    <property type="entry name" value="Peptidase_S8/S53_dom"/>
</dbReference>
<feature type="compositionally biased region" description="Basic and acidic residues" evidence="6">
    <location>
        <begin position="695"/>
        <end position="708"/>
    </location>
</feature>
<evidence type="ECO:0000313" key="9">
    <source>
        <dbReference type="Proteomes" id="UP001156560"/>
    </source>
</evidence>
<dbReference type="GO" id="GO:0006508">
    <property type="term" value="P:proteolysis"/>
    <property type="evidence" value="ECO:0007669"/>
    <property type="project" value="UniProtKB-KW"/>
</dbReference>
<feature type="domain" description="Peptidase S8/S53" evidence="7">
    <location>
        <begin position="254"/>
        <end position="591"/>
    </location>
</feature>
<proteinExistence type="inferred from homology"/>
<dbReference type="Proteomes" id="UP001156560">
    <property type="component" value="Plasmid pHLA"/>
</dbReference>
<comment type="similarity">
    <text evidence="1 5">Belongs to the peptidase S8 family.</text>
</comment>
<dbReference type="EMBL" id="CP114196">
    <property type="protein sequence ID" value="WAT93727.1"/>
    <property type="molecule type" value="Genomic_DNA"/>
</dbReference>
<gene>
    <name evidence="8" type="ORF">O1Q84_25740</name>
</gene>
<dbReference type="PRINTS" id="PR00723">
    <property type="entry name" value="SUBTILISIN"/>
</dbReference>
<protein>
    <submittedName>
        <fullName evidence="8">S8 family peptidase</fullName>
    </submittedName>
</protein>
<dbReference type="InterPro" id="IPR036852">
    <property type="entry name" value="Peptidase_S8/S53_dom_sf"/>
</dbReference>
<evidence type="ECO:0000256" key="1">
    <source>
        <dbReference type="ARBA" id="ARBA00011073"/>
    </source>
</evidence>
<dbReference type="PANTHER" id="PTHR43806:SF11">
    <property type="entry name" value="CEREVISIN-RELATED"/>
    <property type="match status" value="1"/>
</dbReference>
<evidence type="ECO:0000259" key="7">
    <source>
        <dbReference type="Pfam" id="PF00082"/>
    </source>
</evidence>
<name>A0AA47JMS6_VIBPH</name>
<feature type="region of interest" description="Disordered" evidence="6">
    <location>
        <begin position="1"/>
        <end position="29"/>
    </location>
</feature>
<geneLocation type="plasmid" evidence="8 9">
    <name>pHLA</name>
</geneLocation>
<dbReference type="PROSITE" id="PS51892">
    <property type="entry name" value="SUBTILASE"/>
    <property type="match status" value="1"/>
</dbReference>
<keyword evidence="3 5" id="KW-0378">Hydrolase</keyword>
<accession>A0AA47JMS6</accession>
<dbReference type="RefSeq" id="WP_031847927.1">
    <property type="nucleotide sequence ID" value="NZ_CP033141.1"/>
</dbReference>
<dbReference type="InterPro" id="IPR015500">
    <property type="entry name" value="Peptidase_S8_subtilisin-rel"/>
</dbReference>
<dbReference type="GO" id="GO:0004252">
    <property type="term" value="F:serine-type endopeptidase activity"/>
    <property type="evidence" value="ECO:0007669"/>
    <property type="project" value="UniProtKB-UniRule"/>
</dbReference>
<feature type="active site" description="Charge relay system" evidence="5">
    <location>
        <position position="261"/>
    </location>
</feature>
<feature type="active site" description="Charge relay system" evidence="5">
    <location>
        <position position="536"/>
    </location>
</feature>
<dbReference type="CDD" id="cd04847">
    <property type="entry name" value="Peptidases_S8_Subtilisin_like_2"/>
    <property type="match status" value="1"/>
</dbReference>
<dbReference type="InterPro" id="IPR023827">
    <property type="entry name" value="Peptidase_S8_Asp-AS"/>
</dbReference>
<organism evidence="8 9">
    <name type="scientific">Vibrio parahaemolyticus</name>
    <dbReference type="NCBI Taxonomy" id="670"/>
    <lineage>
        <taxon>Bacteria</taxon>
        <taxon>Pseudomonadati</taxon>
        <taxon>Pseudomonadota</taxon>
        <taxon>Gammaproteobacteria</taxon>
        <taxon>Vibrionales</taxon>
        <taxon>Vibrionaceae</taxon>
        <taxon>Vibrio</taxon>
    </lineage>
</organism>
<evidence type="ECO:0000256" key="2">
    <source>
        <dbReference type="ARBA" id="ARBA00022670"/>
    </source>
</evidence>
<reference evidence="8" key="1">
    <citation type="submission" date="2022-12" db="EMBL/GenBank/DDBJ databases">
        <title>Vibrio parahaemolyticus become highly virulent by producing novel Tc toxins.</title>
        <authorList>
            <person name="Yang F."/>
            <person name="You Y."/>
            <person name="Lai Q."/>
            <person name="Xu L."/>
            <person name="Li F."/>
        </authorList>
    </citation>
    <scope>NUCLEOTIDE SEQUENCE</scope>
    <source>
        <strain evidence="8">Vp-HL-202005</strain>
        <plasmid evidence="8">pHLA</plasmid>
    </source>
</reference>
<dbReference type="InterPro" id="IPR050131">
    <property type="entry name" value="Peptidase_S8_subtilisin-like"/>
</dbReference>
<evidence type="ECO:0000256" key="3">
    <source>
        <dbReference type="ARBA" id="ARBA00022801"/>
    </source>
</evidence>
<dbReference type="Pfam" id="PF00082">
    <property type="entry name" value="Peptidase_S8"/>
    <property type="match status" value="1"/>
</dbReference>